<organism evidence="1">
    <name type="scientific">Phaeomonas parva</name>
    <dbReference type="NCBI Taxonomy" id="124430"/>
    <lineage>
        <taxon>Eukaryota</taxon>
        <taxon>Sar</taxon>
        <taxon>Stramenopiles</taxon>
        <taxon>Ochrophyta</taxon>
        <taxon>Pinguiophyceae</taxon>
        <taxon>Pinguiochrysidales</taxon>
        <taxon>Pinguiochrysidaceae</taxon>
        <taxon>Phaeomonas</taxon>
    </lineage>
</organism>
<dbReference type="GO" id="GO:0005737">
    <property type="term" value="C:cytoplasm"/>
    <property type="evidence" value="ECO:0007669"/>
    <property type="project" value="TreeGrafter"/>
</dbReference>
<dbReference type="PANTHER" id="PTHR15430">
    <property type="entry name" value="GLOMULIN"/>
    <property type="match status" value="1"/>
</dbReference>
<dbReference type="EMBL" id="HBGJ01031094">
    <property type="protein sequence ID" value="CAD9261308.1"/>
    <property type="molecule type" value="Transcribed_RNA"/>
</dbReference>
<proteinExistence type="predicted"/>
<dbReference type="InterPro" id="IPR019516">
    <property type="entry name" value="Glomulin/ALF4"/>
</dbReference>
<gene>
    <name evidence="1" type="ORF">PPAR1163_LOCUS19688</name>
</gene>
<accession>A0A7S1U9K5</accession>
<protein>
    <submittedName>
        <fullName evidence="1">Uncharacterized protein</fullName>
    </submittedName>
</protein>
<dbReference type="PANTHER" id="PTHR15430:SF1">
    <property type="entry name" value="GLOMULIN"/>
    <property type="match status" value="1"/>
</dbReference>
<sequence>MLEPRTGDDAAQLDVCRELEGLVAWGDSAHGLGEASASLGVWASSEDELASKDARREALAKRLMEEQKQAYLREHVGVEEWQEAASVKRRRRTTPRAFRGADAAADLEELCQLLSSAMLQSPLPELRRQAHGAVLGILQRCSTRSRWLLLRALCVRCPYDAVRGLYLDVMRQNVVAQWDLPAEQHSSPCPFLSPHVAHLVRARLRLAGTREQDDGLDATAACLSLLRILLLRDGKHEEARTGIWTPGSVSELRASLRAILAAEDVRRASLDEIESNQRAALIQHPATLALGIINRCWEPEEQQRQQDGVWIKEAP</sequence>
<evidence type="ECO:0000313" key="1">
    <source>
        <dbReference type="EMBL" id="CAD9261308.1"/>
    </source>
</evidence>
<dbReference type="GO" id="GO:0055105">
    <property type="term" value="F:ubiquitin-protein transferase inhibitor activity"/>
    <property type="evidence" value="ECO:0007669"/>
    <property type="project" value="TreeGrafter"/>
</dbReference>
<dbReference type="AlphaFoldDB" id="A0A7S1U9K5"/>
<reference evidence="1" key="1">
    <citation type="submission" date="2021-01" db="EMBL/GenBank/DDBJ databases">
        <authorList>
            <person name="Corre E."/>
            <person name="Pelletier E."/>
            <person name="Niang G."/>
            <person name="Scheremetjew M."/>
            <person name="Finn R."/>
            <person name="Kale V."/>
            <person name="Holt S."/>
            <person name="Cochrane G."/>
            <person name="Meng A."/>
            <person name="Brown T."/>
            <person name="Cohen L."/>
        </authorList>
    </citation>
    <scope>NUCLEOTIDE SEQUENCE</scope>
    <source>
        <strain evidence="1">CCMP2877</strain>
    </source>
</reference>
<name>A0A7S1U9K5_9STRA</name>